<organism evidence="1 2">
    <name type="scientific">SAR324 cluster bacterium</name>
    <dbReference type="NCBI Taxonomy" id="2024889"/>
    <lineage>
        <taxon>Bacteria</taxon>
        <taxon>Deltaproteobacteria</taxon>
        <taxon>SAR324 cluster</taxon>
    </lineage>
</organism>
<gene>
    <name evidence="1" type="ORF">CMN54_12170</name>
</gene>
<reference evidence="2" key="1">
    <citation type="submission" date="2017-09" db="EMBL/GenBank/DDBJ databases">
        <title>The Reconstruction of 2,631 Draft Metagenome-Assembled Genomes from the Global Oceans.</title>
        <authorList>
            <person name="Tully B.J."/>
            <person name="Graham E.D."/>
            <person name="Heidelberg J.F."/>
        </authorList>
    </citation>
    <scope>NUCLEOTIDE SEQUENCE [LARGE SCALE GENOMIC DNA]</scope>
</reference>
<dbReference type="EMBL" id="NZEX01000140">
    <property type="protein sequence ID" value="MAH64174.1"/>
    <property type="molecule type" value="Genomic_DNA"/>
</dbReference>
<sequence length="111" mass="12947">MSISETTIFRLIRKYWGATLFAIGAFHLSACKTKNKQISHPYYHEYPTTQEERVTEICDHVAASHFVVEKRMVYFRKVGTKDDINMPHYNTALPDGYYFCSDPLLPKSHLE</sequence>
<protein>
    <submittedName>
        <fullName evidence="1">Uncharacterized protein</fullName>
    </submittedName>
</protein>
<dbReference type="Proteomes" id="UP000226525">
    <property type="component" value="Unassembled WGS sequence"/>
</dbReference>
<name>A0A2D6YLZ5_9DELT</name>
<accession>A0A2D6YLZ5</accession>
<proteinExistence type="predicted"/>
<evidence type="ECO:0000313" key="1">
    <source>
        <dbReference type="EMBL" id="MAH64174.1"/>
    </source>
</evidence>
<dbReference type="AlphaFoldDB" id="A0A2D6YLZ5"/>
<evidence type="ECO:0000313" key="2">
    <source>
        <dbReference type="Proteomes" id="UP000226525"/>
    </source>
</evidence>
<comment type="caution">
    <text evidence="1">The sequence shown here is derived from an EMBL/GenBank/DDBJ whole genome shotgun (WGS) entry which is preliminary data.</text>
</comment>